<feature type="region of interest" description="Disordered" evidence="1">
    <location>
        <begin position="113"/>
        <end position="146"/>
    </location>
</feature>
<feature type="compositionally biased region" description="Basic and acidic residues" evidence="1">
    <location>
        <begin position="77"/>
        <end position="94"/>
    </location>
</feature>
<comment type="caution">
    <text evidence="3">The sequence shown here is derived from an EMBL/GenBank/DDBJ whole genome shotgun (WGS) entry which is preliminary data.</text>
</comment>
<dbReference type="AlphaFoldDB" id="A0A4R5U7A3"/>
<dbReference type="Proteomes" id="UP000295543">
    <property type="component" value="Unassembled WGS sequence"/>
</dbReference>
<organism evidence="3 4">
    <name type="scientific">Luteimonas terrae</name>
    <dbReference type="NCBI Taxonomy" id="1530191"/>
    <lineage>
        <taxon>Bacteria</taxon>
        <taxon>Pseudomonadati</taxon>
        <taxon>Pseudomonadota</taxon>
        <taxon>Gammaproteobacteria</taxon>
        <taxon>Lysobacterales</taxon>
        <taxon>Lysobacteraceae</taxon>
        <taxon>Luteimonas</taxon>
    </lineage>
</organism>
<name>A0A4R5U7A3_9GAMM</name>
<evidence type="ECO:0000256" key="2">
    <source>
        <dbReference type="SAM" id="SignalP"/>
    </source>
</evidence>
<evidence type="ECO:0000256" key="1">
    <source>
        <dbReference type="SAM" id="MobiDB-lite"/>
    </source>
</evidence>
<dbReference type="InterPro" id="IPR021455">
    <property type="entry name" value="DUF3106"/>
</dbReference>
<keyword evidence="4" id="KW-1185">Reference proteome</keyword>
<dbReference type="OrthoDB" id="5797406at2"/>
<sequence>MSAHSSRILVPTALLSLLLCGGAFAQSAPASAWDQLTPAQREQLISPIRERYNNASAEDRSRMLEHARRWQSMTPAERAEAREGMHSWKRLPPEQREEARALYSKLRTLPEAEREALRDRWKQMTPEQRRRWAAENPAPPRSPRER</sequence>
<evidence type="ECO:0000313" key="4">
    <source>
        <dbReference type="Proteomes" id="UP000295543"/>
    </source>
</evidence>
<feature type="region of interest" description="Disordered" evidence="1">
    <location>
        <begin position="68"/>
        <end position="94"/>
    </location>
</feature>
<dbReference type="Pfam" id="PF11304">
    <property type="entry name" value="DUF3106"/>
    <property type="match status" value="1"/>
</dbReference>
<dbReference type="EMBL" id="SMTG01000005">
    <property type="protein sequence ID" value="TDK30172.1"/>
    <property type="molecule type" value="Genomic_DNA"/>
</dbReference>
<dbReference type="RefSeq" id="WP_133394336.1">
    <property type="nucleotide sequence ID" value="NZ_SMTG01000005.1"/>
</dbReference>
<proteinExistence type="predicted"/>
<feature type="chain" id="PRO_5020611175" evidence="2">
    <location>
        <begin position="26"/>
        <end position="146"/>
    </location>
</feature>
<keyword evidence="2" id="KW-0732">Signal</keyword>
<protein>
    <submittedName>
        <fullName evidence="3">DUF3106 domain-containing protein</fullName>
    </submittedName>
</protein>
<feature type="compositionally biased region" description="Pro residues" evidence="1">
    <location>
        <begin position="137"/>
        <end position="146"/>
    </location>
</feature>
<gene>
    <name evidence="3" type="ORF">E2F49_13400</name>
</gene>
<feature type="signal peptide" evidence="2">
    <location>
        <begin position="1"/>
        <end position="25"/>
    </location>
</feature>
<accession>A0A4R5U7A3</accession>
<evidence type="ECO:0000313" key="3">
    <source>
        <dbReference type="EMBL" id="TDK30172.1"/>
    </source>
</evidence>
<feature type="compositionally biased region" description="Basic and acidic residues" evidence="1">
    <location>
        <begin position="113"/>
        <end position="133"/>
    </location>
</feature>
<reference evidence="3 4" key="1">
    <citation type="submission" date="2019-03" db="EMBL/GenBank/DDBJ databases">
        <title>Luteimonas zhaokaii sp.nov., isolated from the rectal contents of Plateau pika in Yushu, Qinghai Province, China.</title>
        <authorList>
            <person name="Zhang G."/>
        </authorList>
    </citation>
    <scope>NUCLEOTIDE SEQUENCE [LARGE SCALE GENOMIC DNA]</scope>
    <source>
        <strain evidence="3 4">THG-MD21</strain>
    </source>
</reference>